<organism evidence="4 5">
    <name type="scientific">Pisum sativum</name>
    <name type="common">Garden pea</name>
    <name type="synonym">Lathyrus oleraceus</name>
    <dbReference type="NCBI Taxonomy" id="3888"/>
    <lineage>
        <taxon>Eukaryota</taxon>
        <taxon>Viridiplantae</taxon>
        <taxon>Streptophyta</taxon>
        <taxon>Embryophyta</taxon>
        <taxon>Tracheophyta</taxon>
        <taxon>Spermatophyta</taxon>
        <taxon>Magnoliopsida</taxon>
        <taxon>eudicotyledons</taxon>
        <taxon>Gunneridae</taxon>
        <taxon>Pentapetalae</taxon>
        <taxon>rosids</taxon>
        <taxon>fabids</taxon>
        <taxon>Fabales</taxon>
        <taxon>Fabaceae</taxon>
        <taxon>Papilionoideae</taxon>
        <taxon>50 kb inversion clade</taxon>
        <taxon>NPAAA clade</taxon>
        <taxon>Hologalegina</taxon>
        <taxon>IRL clade</taxon>
        <taxon>Fabeae</taxon>
        <taxon>Lathyrus</taxon>
    </lineage>
</organism>
<reference evidence="4 5" key="1">
    <citation type="journal article" date="2022" name="Nat. Genet.">
        <title>Improved pea reference genome and pan-genome highlight genomic features and evolutionary characteristics.</title>
        <authorList>
            <person name="Yang T."/>
            <person name="Liu R."/>
            <person name="Luo Y."/>
            <person name="Hu S."/>
            <person name="Wang D."/>
            <person name="Wang C."/>
            <person name="Pandey M.K."/>
            <person name="Ge S."/>
            <person name="Xu Q."/>
            <person name="Li N."/>
            <person name="Li G."/>
            <person name="Huang Y."/>
            <person name="Saxena R.K."/>
            <person name="Ji Y."/>
            <person name="Li M."/>
            <person name="Yan X."/>
            <person name="He Y."/>
            <person name="Liu Y."/>
            <person name="Wang X."/>
            <person name="Xiang C."/>
            <person name="Varshney R.K."/>
            <person name="Ding H."/>
            <person name="Gao S."/>
            <person name="Zong X."/>
        </authorList>
    </citation>
    <scope>NUCLEOTIDE SEQUENCE [LARGE SCALE GENOMIC DNA]</scope>
    <source>
        <strain evidence="4 5">cv. Zhongwan 6</strain>
    </source>
</reference>
<dbReference type="EMBL" id="JAMSHJ010000007">
    <property type="protein sequence ID" value="KAI5391921.1"/>
    <property type="molecule type" value="Genomic_DNA"/>
</dbReference>
<dbReference type="AlphaFoldDB" id="A0A9D4W0E5"/>
<dbReference type="Proteomes" id="UP001058974">
    <property type="component" value="Chromosome 7"/>
</dbReference>
<comment type="caution">
    <text evidence="4">The sequence shown here is derived from an EMBL/GenBank/DDBJ whole genome shotgun (WGS) entry which is preliminary data.</text>
</comment>
<dbReference type="Pfam" id="PF12047">
    <property type="entry name" value="DNMT1-RFD"/>
    <property type="match status" value="1"/>
</dbReference>
<evidence type="ECO:0000313" key="5">
    <source>
        <dbReference type="Proteomes" id="UP001058974"/>
    </source>
</evidence>
<comment type="subcellular location">
    <subcellularLocation>
        <location evidence="1">Nucleus</location>
    </subcellularLocation>
</comment>
<proteinExistence type="predicted"/>
<gene>
    <name evidence="4" type="ORF">KIW84_076645</name>
</gene>
<keyword evidence="5" id="KW-1185">Reference proteome</keyword>
<feature type="domain" description="RFTS" evidence="3">
    <location>
        <begin position="57"/>
        <end position="96"/>
    </location>
</feature>
<evidence type="ECO:0000256" key="1">
    <source>
        <dbReference type="ARBA" id="ARBA00004123"/>
    </source>
</evidence>
<dbReference type="InterPro" id="IPR022702">
    <property type="entry name" value="Cytosine_MeTrfase1_RFD"/>
</dbReference>
<dbReference type="Gramene" id="Psat07G0664500-T1">
    <property type="protein sequence ID" value="KAI5391921.1"/>
    <property type="gene ID" value="KIW84_076645"/>
</dbReference>
<evidence type="ECO:0000259" key="3">
    <source>
        <dbReference type="Pfam" id="PF12047"/>
    </source>
</evidence>
<dbReference type="GO" id="GO:0005634">
    <property type="term" value="C:nucleus"/>
    <property type="evidence" value="ECO:0007669"/>
    <property type="project" value="UniProtKB-SubCell"/>
</dbReference>
<accession>A0A9D4W0E5</accession>
<name>A0A9D4W0E5_PEA</name>
<sequence length="155" mass="17538">MTSQIEDLQTLFFMMKMVQHRHLRCLKSRILFITGLILPLEGNADKKRVRNQLVPTKYHDLFFEKAQACLEVYKKLAKSSGGDPDISLDELLAGMARSMSGSKYFSGTASLKEFIISQGDFIYNQLIGLDTMLKANDKGFEDIPALIALRDESKK</sequence>
<evidence type="ECO:0000313" key="4">
    <source>
        <dbReference type="EMBL" id="KAI5391921.1"/>
    </source>
</evidence>
<protein>
    <submittedName>
        <fullName evidence="4">DNA (Cytosine-5)-methyltransferase 1</fullName>
    </submittedName>
</protein>
<keyword evidence="2" id="KW-0539">Nucleus</keyword>
<evidence type="ECO:0000256" key="2">
    <source>
        <dbReference type="ARBA" id="ARBA00023242"/>
    </source>
</evidence>